<gene>
    <name evidence="4" type="primary">kdsB</name>
    <name evidence="4" type="ORF">ACK2TP_04235</name>
</gene>
<accession>A0ABW9KGR3</accession>
<dbReference type="PANTHER" id="PTHR42866">
    <property type="entry name" value="3-DEOXY-MANNO-OCTULOSONATE CYTIDYLYLTRANSFERASE"/>
    <property type="match status" value="1"/>
</dbReference>
<evidence type="ECO:0000256" key="1">
    <source>
        <dbReference type="ARBA" id="ARBA00022679"/>
    </source>
</evidence>
<name>A0ABW9KGR3_9BACT</name>
<dbReference type="EC" id="2.7.7.38" evidence="4"/>
<keyword evidence="2 4" id="KW-0548">Nucleotidyltransferase</keyword>
<dbReference type="Proteomes" id="UP001634747">
    <property type="component" value="Unassembled WGS sequence"/>
</dbReference>
<dbReference type="InterPro" id="IPR029044">
    <property type="entry name" value="Nucleotide-diphossugar_trans"/>
</dbReference>
<protein>
    <submittedName>
        <fullName evidence="4">3-deoxy-manno-octulosonate cytidylyltransferase</fullName>
        <ecNumber evidence="4">2.7.7.38</ecNumber>
    </submittedName>
</protein>
<dbReference type="GO" id="GO:0008690">
    <property type="term" value="F:3-deoxy-manno-octulosonate cytidylyltransferase activity"/>
    <property type="evidence" value="ECO:0007669"/>
    <property type="project" value="UniProtKB-EC"/>
</dbReference>
<sequence>MVAVIPARLASTRLPRKVVRPLLGRPLLHWVVEAAQCCPQFQQVIVAVDSDEVAELCEQQGWHYQRTDPELPSGTDRMYAVAQSVPADLYVNVQGDEPLLEPAHIDALLRPFLLGSHVEVSTVKTPCSAANITNPNAVKVVTASDGRALYFSRATIPYDRDGTHPPYWKHLGLYAYRRAALLRFAGLHPTALEQTERLEQLRLLENGLSLYVEAVDFDTVGVDTEEDLLRVEALLAGRER</sequence>
<proteinExistence type="predicted"/>
<dbReference type="InterPro" id="IPR004528">
    <property type="entry name" value="KdsB"/>
</dbReference>
<dbReference type="Gene3D" id="3.90.550.10">
    <property type="entry name" value="Spore Coat Polysaccharide Biosynthesis Protein SpsA, Chain A"/>
    <property type="match status" value="1"/>
</dbReference>
<dbReference type="NCBIfam" id="TIGR00466">
    <property type="entry name" value="kdsB"/>
    <property type="match status" value="1"/>
</dbReference>
<dbReference type="EMBL" id="JBJYXY010000001">
    <property type="protein sequence ID" value="MFN2974961.1"/>
    <property type="molecule type" value="Genomic_DNA"/>
</dbReference>
<comment type="caution">
    <text evidence="4">The sequence shown here is derived from an EMBL/GenBank/DDBJ whole genome shotgun (WGS) entry which is preliminary data.</text>
</comment>
<dbReference type="InterPro" id="IPR003329">
    <property type="entry name" value="Cytidylyl_trans"/>
</dbReference>
<keyword evidence="3" id="KW-0448">Lipopolysaccharide biosynthesis</keyword>
<dbReference type="CDD" id="cd02517">
    <property type="entry name" value="CMP-KDO-Synthetase"/>
    <property type="match status" value="1"/>
</dbReference>
<dbReference type="SUPFAM" id="SSF53448">
    <property type="entry name" value="Nucleotide-diphospho-sugar transferases"/>
    <property type="match status" value="1"/>
</dbReference>
<dbReference type="Pfam" id="PF02348">
    <property type="entry name" value="CTP_transf_3"/>
    <property type="match status" value="1"/>
</dbReference>
<evidence type="ECO:0000313" key="5">
    <source>
        <dbReference type="Proteomes" id="UP001634747"/>
    </source>
</evidence>
<evidence type="ECO:0000256" key="3">
    <source>
        <dbReference type="ARBA" id="ARBA00022985"/>
    </source>
</evidence>
<keyword evidence="5" id="KW-1185">Reference proteome</keyword>
<evidence type="ECO:0000256" key="2">
    <source>
        <dbReference type="ARBA" id="ARBA00022695"/>
    </source>
</evidence>
<organism evidence="4 5">
    <name type="scientific">Terriglobus aquaticus</name>
    <dbReference type="NCBI Taxonomy" id="940139"/>
    <lineage>
        <taxon>Bacteria</taxon>
        <taxon>Pseudomonadati</taxon>
        <taxon>Acidobacteriota</taxon>
        <taxon>Terriglobia</taxon>
        <taxon>Terriglobales</taxon>
        <taxon>Acidobacteriaceae</taxon>
        <taxon>Terriglobus</taxon>
    </lineage>
</organism>
<reference evidence="4 5" key="1">
    <citation type="submission" date="2024-12" db="EMBL/GenBank/DDBJ databases">
        <authorList>
            <person name="Lee Y."/>
        </authorList>
    </citation>
    <scope>NUCLEOTIDE SEQUENCE [LARGE SCALE GENOMIC DNA]</scope>
    <source>
        <strain evidence="4 5">03SUJ4</strain>
    </source>
</reference>
<keyword evidence="1 4" id="KW-0808">Transferase</keyword>
<dbReference type="PANTHER" id="PTHR42866:SF2">
    <property type="entry name" value="3-DEOXY-MANNO-OCTULOSONATE CYTIDYLYLTRANSFERASE, MITOCHONDRIAL"/>
    <property type="match status" value="1"/>
</dbReference>
<dbReference type="RefSeq" id="WP_344688420.1">
    <property type="nucleotide sequence ID" value="NZ_BAABBH010000001.1"/>
</dbReference>
<dbReference type="NCBIfam" id="NF003952">
    <property type="entry name" value="PRK05450.1-5"/>
    <property type="match status" value="1"/>
</dbReference>
<evidence type="ECO:0000313" key="4">
    <source>
        <dbReference type="EMBL" id="MFN2974961.1"/>
    </source>
</evidence>